<dbReference type="GO" id="GO:0016798">
    <property type="term" value="F:hydrolase activity, acting on glycosyl bonds"/>
    <property type="evidence" value="ECO:0007669"/>
    <property type="project" value="UniProtKB-KW"/>
</dbReference>
<protein>
    <submittedName>
        <fullName evidence="2">Type 1 glutamine amidotransferase family protein</fullName>
        <ecNumber evidence="2">3.2.-.-</ecNumber>
    </submittedName>
</protein>
<organism evidence="2 3">
    <name type="scientific">Nocardia testacea</name>
    <dbReference type="NCBI Taxonomy" id="248551"/>
    <lineage>
        <taxon>Bacteria</taxon>
        <taxon>Bacillati</taxon>
        <taxon>Actinomycetota</taxon>
        <taxon>Actinomycetes</taxon>
        <taxon>Mycobacteriales</taxon>
        <taxon>Nocardiaceae</taxon>
        <taxon>Nocardia</taxon>
    </lineage>
</organism>
<feature type="domain" description="DJ-1/PfpI" evidence="1">
    <location>
        <begin position="6"/>
        <end position="173"/>
    </location>
</feature>
<gene>
    <name evidence="2" type="ORF">ACH49Z_00255</name>
</gene>
<dbReference type="RefSeq" id="WP_397058359.1">
    <property type="nucleotide sequence ID" value="NZ_JBIRYL010000001.1"/>
</dbReference>
<dbReference type="Pfam" id="PF01965">
    <property type="entry name" value="DJ-1_PfpI"/>
    <property type="match status" value="1"/>
</dbReference>
<reference evidence="2 3" key="1">
    <citation type="submission" date="2024-10" db="EMBL/GenBank/DDBJ databases">
        <title>The Natural Products Discovery Center: Release of the First 8490 Sequenced Strains for Exploring Actinobacteria Biosynthetic Diversity.</title>
        <authorList>
            <person name="Kalkreuter E."/>
            <person name="Kautsar S.A."/>
            <person name="Yang D."/>
            <person name="Bader C.D."/>
            <person name="Teijaro C.N."/>
            <person name="Fluegel L."/>
            <person name="Davis C.M."/>
            <person name="Simpson J.R."/>
            <person name="Lauterbach L."/>
            <person name="Steele A.D."/>
            <person name="Gui C."/>
            <person name="Meng S."/>
            <person name="Li G."/>
            <person name="Viehrig K."/>
            <person name="Ye F."/>
            <person name="Su P."/>
            <person name="Kiefer A.F."/>
            <person name="Nichols A."/>
            <person name="Cepeda A.J."/>
            <person name="Yan W."/>
            <person name="Fan B."/>
            <person name="Jiang Y."/>
            <person name="Adhikari A."/>
            <person name="Zheng C.-J."/>
            <person name="Schuster L."/>
            <person name="Cowan T.M."/>
            <person name="Smanski M.J."/>
            <person name="Chevrette M.G."/>
            <person name="De Carvalho L.P.S."/>
            <person name="Shen B."/>
        </authorList>
    </citation>
    <scope>NUCLEOTIDE SEQUENCE [LARGE SCALE GENOMIC DNA]</scope>
    <source>
        <strain evidence="2 3">NPDC019377</strain>
    </source>
</reference>
<dbReference type="PANTHER" id="PTHR48094:SF19">
    <property type="entry name" value="DJ-1_PFPI DOMAIN-CONTAINING PROTEIN"/>
    <property type="match status" value="1"/>
</dbReference>
<proteinExistence type="predicted"/>
<keyword evidence="2" id="KW-0315">Glutamine amidotransferase</keyword>
<dbReference type="Proteomes" id="UP001611494">
    <property type="component" value="Unassembled WGS sequence"/>
</dbReference>
<comment type="caution">
    <text evidence="2">The sequence shown here is derived from an EMBL/GenBank/DDBJ whole genome shotgun (WGS) entry which is preliminary data.</text>
</comment>
<dbReference type="EMBL" id="JBIRYL010000001">
    <property type="protein sequence ID" value="MFI2228266.1"/>
    <property type="molecule type" value="Genomic_DNA"/>
</dbReference>
<sequence length="211" mass="22284">MTPRIVHVAVFDTLADWEVGAATAHINNDAWHRVPGAHRTRTVGLSTDPVTTMGGMRIVPDTTLAELTPADSAMLILPGATGWELGELDAFAEKARGFAAAGVPVAAICGATFGLARAGLLDDRRHTSNVAEFLAASGYAGGDHYVDEPAVTDRGVITANSTAPFEFAREVLAALEIYEPEVLDGWYRLFSKGDPAGYAALAEYEARQAAV</sequence>
<name>A0ABW7VNT8_9NOCA</name>
<evidence type="ECO:0000313" key="2">
    <source>
        <dbReference type="EMBL" id="MFI2228266.1"/>
    </source>
</evidence>
<dbReference type="PANTHER" id="PTHR48094">
    <property type="entry name" value="PROTEIN/NUCLEIC ACID DEGLYCASE DJ-1-RELATED"/>
    <property type="match status" value="1"/>
</dbReference>
<accession>A0ABW7VNT8</accession>
<keyword evidence="2" id="KW-0326">Glycosidase</keyword>
<dbReference type="CDD" id="cd03140">
    <property type="entry name" value="GATase1_PfpI_3"/>
    <property type="match status" value="1"/>
</dbReference>
<dbReference type="InterPro" id="IPR002818">
    <property type="entry name" value="DJ-1/PfpI"/>
</dbReference>
<evidence type="ECO:0000259" key="1">
    <source>
        <dbReference type="Pfam" id="PF01965"/>
    </source>
</evidence>
<dbReference type="Gene3D" id="3.40.50.880">
    <property type="match status" value="1"/>
</dbReference>
<evidence type="ECO:0000313" key="3">
    <source>
        <dbReference type="Proteomes" id="UP001611494"/>
    </source>
</evidence>
<keyword evidence="2" id="KW-0378">Hydrolase</keyword>
<dbReference type="SUPFAM" id="SSF52317">
    <property type="entry name" value="Class I glutamine amidotransferase-like"/>
    <property type="match status" value="1"/>
</dbReference>
<keyword evidence="3" id="KW-1185">Reference proteome</keyword>
<dbReference type="InterPro" id="IPR050325">
    <property type="entry name" value="Prot/Nucl_acid_deglycase"/>
</dbReference>
<dbReference type="InterPro" id="IPR029062">
    <property type="entry name" value="Class_I_gatase-like"/>
</dbReference>
<dbReference type="EC" id="3.2.-.-" evidence="2"/>